<dbReference type="InterPro" id="IPR011006">
    <property type="entry name" value="CheY-like_superfamily"/>
</dbReference>
<evidence type="ECO:0000256" key="1">
    <source>
        <dbReference type="ARBA" id="ARBA00022553"/>
    </source>
</evidence>
<evidence type="ECO:0000256" key="2">
    <source>
        <dbReference type="ARBA" id="ARBA00023012"/>
    </source>
</evidence>
<keyword evidence="1 6" id="KW-0597">Phosphoprotein</keyword>
<dbReference type="RefSeq" id="WP_188576492.1">
    <property type="nucleotide sequence ID" value="NZ_BMDZ01000013.1"/>
</dbReference>
<dbReference type="SMART" id="SM00448">
    <property type="entry name" value="REC"/>
    <property type="match status" value="1"/>
</dbReference>
<dbReference type="InterPro" id="IPR001789">
    <property type="entry name" value="Sig_transdc_resp-reg_receiver"/>
</dbReference>
<accession>A0ABQ1ICR4</accession>
<dbReference type="InterPro" id="IPR016032">
    <property type="entry name" value="Sig_transdc_resp-reg_C-effctor"/>
</dbReference>
<feature type="domain" description="Response regulatory" evidence="9">
    <location>
        <begin position="23"/>
        <end position="136"/>
    </location>
</feature>
<keyword evidence="12" id="KW-1185">Reference proteome</keyword>
<feature type="DNA-binding region" description="OmpR/PhoB-type" evidence="7">
    <location>
        <begin position="156"/>
        <end position="256"/>
    </location>
</feature>
<dbReference type="Pfam" id="PF00072">
    <property type="entry name" value="Response_reg"/>
    <property type="match status" value="1"/>
</dbReference>
<dbReference type="SUPFAM" id="SSF46894">
    <property type="entry name" value="C-terminal effector domain of the bipartite response regulators"/>
    <property type="match status" value="1"/>
</dbReference>
<keyword evidence="2" id="KW-0902">Two-component regulatory system</keyword>
<evidence type="ECO:0000256" key="8">
    <source>
        <dbReference type="SAM" id="MobiDB-lite"/>
    </source>
</evidence>
<organism evidence="11 12">
    <name type="scientific">Tistrella bauzanensis</name>
    <dbReference type="NCBI Taxonomy" id="657419"/>
    <lineage>
        <taxon>Bacteria</taxon>
        <taxon>Pseudomonadati</taxon>
        <taxon>Pseudomonadota</taxon>
        <taxon>Alphaproteobacteria</taxon>
        <taxon>Geminicoccales</taxon>
        <taxon>Geminicoccaceae</taxon>
        <taxon>Tistrella</taxon>
    </lineage>
</organism>
<dbReference type="Gene3D" id="1.10.10.10">
    <property type="entry name" value="Winged helix-like DNA-binding domain superfamily/Winged helix DNA-binding domain"/>
    <property type="match status" value="1"/>
</dbReference>
<keyword evidence="5" id="KW-0804">Transcription</keyword>
<keyword evidence="3" id="KW-0805">Transcription regulation</keyword>
<dbReference type="InterPro" id="IPR036388">
    <property type="entry name" value="WH-like_DNA-bd_sf"/>
</dbReference>
<keyword evidence="4 7" id="KW-0238">DNA-binding</keyword>
<dbReference type="GO" id="GO:0003677">
    <property type="term" value="F:DNA binding"/>
    <property type="evidence" value="ECO:0007669"/>
    <property type="project" value="UniProtKB-KW"/>
</dbReference>
<evidence type="ECO:0000259" key="9">
    <source>
        <dbReference type="PROSITE" id="PS50110"/>
    </source>
</evidence>
<dbReference type="Proteomes" id="UP000603352">
    <property type="component" value="Unassembled WGS sequence"/>
</dbReference>
<dbReference type="SMART" id="SM00862">
    <property type="entry name" value="Trans_reg_C"/>
    <property type="match status" value="1"/>
</dbReference>
<evidence type="ECO:0000313" key="11">
    <source>
        <dbReference type="EMBL" id="GGB35164.1"/>
    </source>
</evidence>
<proteinExistence type="predicted"/>
<dbReference type="Gene3D" id="6.10.250.690">
    <property type="match status" value="1"/>
</dbReference>
<evidence type="ECO:0000259" key="10">
    <source>
        <dbReference type="PROSITE" id="PS51755"/>
    </source>
</evidence>
<evidence type="ECO:0000256" key="5">
    <source>
        <dbReference type="ARBA" id="ARBA00023163"/>
    </source>
</evidence>
<dbReference type="SUPFAM" id="SSF52172">
    <property type="entry name" value="CheY-like"/>
    <property type="match status" value="1"/>
</dbReference>
<dbReference type="PROSITE" id="PS50110">
    <property type="entry name" value="RESPONSE_REGULATORY"/>
    <property type="match status" value="1"/>
</dbReference>
<evidence type="ECO:0000256" key="4">
    <source>
        <dbReference type="ARBA" id="ARBA00023125"/>
    </source>
</evidence>
<sequence length="261" mass="27941">MSIIHDPADPAPHAPLPDAPEPGILLVEDDPGIARLLVEMLAGQGLRARAVGSATAMDAVLAGGGIDLIVLDVMLPGEDGFSICARLRAQSAMPIIMVTARGEDGDRIAGLDIGADDYVTKPFNSGELVARIRALLRRSRMTAAMAAAQTAAPLRPPPLGFAGWRIDLVARVLEDPDGVRVALTSVEFDILAAFCRHPGQVLSRDFLIERANGRLAGAETRTVDVHVSRIRQKIEPVPHEPEFIRTVRLGGYVFTPMVRPC</sequence>
<dbReference type="Gene3D" id="3.40.50.2300">
    <property type="match status" value="1"/>
</dbReference>
<feature type="compositionally biased region" description="Pro residues" evidence="8">
    <location>
        <begin position="9"/>
        <end position="20"/>
    </location>
</feature>
<comment type="caution">
    <text evidence="11">The sequence shown here is derived from an EMBL/GenBank/DDBJ whole genome shotgun (WGS) entry which is preliminary data.</text>
</comment>
<feature type="modified residue" description="4-aspartylphosphate" evidence="6">
    <location>
        <position position="72"/>
    </location>
</feature>
<dbReference type="PROSITE" id="PS51755">
    <property type="entry name" value="OMPR_PHOB"/>
    <property type="match status" value="1"/>
</dbReference>
<dbReference type="InterPro" id="IPR001867">
    <property type="entry name" value="OmpR/PhoB-type_DNA-bd"/>
</dbReference>
<reference evidence="12" key="1">
    <citation type="journal article" date="2019" name="Int. J. Syst. Evol. Microbiol.">
        <title>The Global Catalogue of Microorganisms (GCM) 10K type strain sequencing project: providing services to taxonomists for standard genome sequencing and annotation.</title>
        <authorList>
            <consortium name="The Broad Institute Genomics Platform"/>
            <consortium name="The Broad Institute Genome Sequencing Center for Infectious Disease"/>
            <person name="Wu L."/>
            <person name="Ma J."/>
        </authorList>
    </citation>
    <scope>NUCLEOTIDE SEQUENCE [LARGE SCALE GENOMIC DNA]</scope>
    <source>
        <strain evidence="12">CGMCC 1.10188</strain>
    </source>
</reference>
<gene>
    <name evidence="11" type="ORF">GCM10011505_15740</name>
</gene>
<dbReference type="PANTHER" id="PTHR48111:SF4">
    <property type="entry name" value="DNA-BINDING DUAL TRANSCRIPTIONAL REGULATOR OMPR"/>
    <property type="match status" value="1"/>
</dbReference>
<name>A0ABQ1ICR4_9PROT</name>
<feature type="region of interest" description="Disordered" evidence="8">
    <location>
        <begin position="1"/>
        <end position="22"/>
    </location>
</feature>
<protein>
    <submittedName>
        <fullName evidence="11">DNA-binding response regulator</fullName>
    </submittedName>
</protein>
<evidence type="ECO:0000313" key="12">
    <source>
        <dbReference type="Proteomes" id="UP000603352"/>
    </source>
</evidence>
<evidence type="ECO:0000256" key="3">
    <source>
        <dbReference type="ARBA" id="ARBA00023015"/>
    </source>
</evidence>
<evidence type="ECO:0000256" key="7">
    <source>
        <dbReference type="PROSITE-ProRule" id="PRU01091"/>
    </source>
</evidence>
<dbReference type="Pfam" id="PF00486">
    <property type="entry name" value="Trans_reg_C"/>
    <property type="match status" value="1"/>
</dbReference>
<dbReference type="InterPro" id="IPR039420">
    <property type="entry name" value="WalR-like"/>
</dbReference>
<dbReference type="EMBL" id="BMDZ01000013">
    <property type="protein sequence ID" value="GGB35164.1"/>
    <property type="molecule type" value="Genomic_DNA"/>
</dbReference>
<feature type="domain" description="OmpR/PhoB-type" evidence="10">
    <location>
        <begin position="156"/>
        <end position="256"/>
    </location>
</feature>
<dbReference type="CDD" id="cd00383">
    <property type="entry name" value="trans_reg_C"/>
    <property type="match status" value="1"/>
</dbReference>
<evidence type="ECO:0000256" key="6">
    <source>
        <dbReference type="PROSITE-ProRule" id="PRU00169"/>
    </source>
</evidence>
<dbReference type="PANTHER" id="PTHR48111">
    <property type="entry name" value="REGULATOR OF RPOS"/>
    <property type="match status" value="1"/>
</dbReference>